<sequence length="631" mass="68306">SLKQKYIHLVLQLVHKPTREIDLPNQALGHAFPSPARHMSPLPTIYSRRTTLTSPPANTTNQALQVVCAWPVSGQYGPGARILYYVLIVACIFARKTEWLRNACLAAALLLPAVAAIHGIVLAAAHADTAVDMDIYGTLQLCAIGALAAPVTARRSETYFKTPGRNTIFVWAAIVLAGLLSLAVEFYRSSNIQVAAAEGCTRSDFIYGISKCNLTCNPDDGPFSPIRGGSANNIDVIIAPHIITFNAGMLLAAACCIPAILLLISLSIQIFESELKPKSHANGTPEANEQGGDEPQRRDSNVKVGAGPDVQTLEQSRADPHNPSDNVSQGSESGDDADVRSRAVRMVKLFQKSFEVPVFGAAILAIVIIGERNFFSKPIKFDTEPMANVGQWSPIAGIVLTILGSVYLLLAEAIEYERGPAAARSGYIRRAENHKPSDLALRGARYSMELGKELRKRFHRDHENISKIEEQGQGIPEIPGEKNRNAQTMHYAAYSSGDRSSRSPVRSERSANVHGPRLRSPDSGVTRGETLDPPSSPHYRSSSLDANQISWEASVSPKIERASLSLQHTVSAPEAGRLKRRTESFSVHNGHAATGDVPETPDIMVTTESRVVSRRPSLAVSGADEGKRRSC</sequence>
<feature type="non-terminal residue" evidence="3">
    <location>
        <position position="1"/>
    </location>
</feature>
<reference evidence="3 4" key="2">
    <citation type="journal article" date="2021" name="Curr. Genet.">
        <title>Genetic response to nitrogen starvation in the aggressive Eucalyptus foliar pathogen Teratosphaeria destructans.</title>
        <authorList>
            <person name="Havenga M."/>
            <person name="Wingfield B.D."/>
            <person name="Wingfield M.J."/>
            <person name="Dreyer L.L."/>
            <person name="Roets F."/>
            <person name="Aylward J."/>
        </authorList>
    </citation>
    <scope>NUCLEOTIDE SEQUENCE [LARGE SCALE GENOMIC DNA]</scope>
    <source>
        <strain evidence="3">CMW44962</strain>
    </source>
</reference>
<dbReference type="OrthoDB" id="3021074at2759"/>
<gene>
    <name evidence="3" type="ORF">Tdes44962_MAKER07504</name>
</gene>
<name>A0A9W7SZE3_9PEZI</name>
<feature type="transmembrane region" description="Helical" evidence="2">
    <location>
        <begin position="349"/>
        <end position="369"/>
    </location>
</feature>
<feature type="compositionally biased region" description="Basic and acidic residues" evidence="1">
    <location>
        <begin position="499"/>
        <end position="511"/>
    </location>
</feature>
<dbReference type="Proteomes" id="UP001138500">
    <property type="component" value="Unassembled WGS sequence"/>
</dbReference>
<feature type="region of interest" description="Disordered" evidence="1">
    <location>
        <begin position="462"/>
        <end position="544"/>
    </location>
</feature>
<comment type="caution">
    <text evidence="3">The sequence shown here is derived from an EMBL/GenBank/DDBJ whole genome shotgun (WGS) entry which is preliminary data.</text>
</comment>
<feature type="transmembrane region" description="Helical" evidence="2">
    <location>
        <begin position="165"/>
        <end position="184"/>
    </location>
</feature>
<feature type="compositionally biased region" description="Polar residues" evidence="1">
    <location>
        <begin position="323"/>
        <end position="332"/>
    </location>
</feature>
<keyword evidence="3" id="KW-0808">Transferase</keyword>
<keyword evidence="2" id="KW-0472">Membrane</keyword>
<dbReference type="GO" id="GO:0016740">
    <property type="term" value="F:transferase activity"/>
    <property type="evidence" value="ECO:0007669"/>
    <property type="project" value="UniProtKB-KW"/>
</dbReference>
<keyword evidence="2" id="KW-1133">Transmembrane helix</keyword>
<reference evidence="3 4" key="1">
    <citation type="journal article" date="2018" name="IMA Fungus">
        <title>IMA Genome-F 10: Nine draft genome sequences of Claviceps purpurea s.lat., including C. arundinis, C. humidiphila, and C. cf. spartinae, pseudomolecules for the pitch canker pathogen Fusarium circinatum, draft genome of Davidsoniella eucalypti, Grosmannia galeiformis, Quambalaria eucalypti, and Teratosphaeria destructans.</title>
        <authorList>
            <person name="Wingfield B.D."/>
            <person name="Liu M."/>
            <person name="Nguyen H.D."/>
            <person name="Lane F.A."/>
            <person name="Morgan S.W."/>
            <person name="De Vos L."/>
            <person name="Wilken P.M."/>
            <person name="Duong T.A."/>
            <person name="Aylward J."/>
            <person name="Coetzee M.P."/>
            <person name="Dadej K."/>
            <person name="De Beer Z.W."/>
            <person name="Findlay W."/>
            <person name="Havenga M."/>
            <person name="Kolarik M."/>
            <person name="Menzies J.G."/>
            <person name="Naidoo K."/>
            <person name="Pochopski O."/>
            <person name="Shoukouhi P."/>
            <person name="Santana Q.C."/>
            <person name="Seifert K.A."/>
            <person name="Soal N."/>
            <person name="Steenkamp E.T."/>
            <person name="Tatham C.T."/>
            <person name="van der Nest M.A."/>
            <person name="Wingfield M.J."/>
        </authorList>
    </citation>
    <scope>NUCLEOTIDE SEQUENCE [LARGE SCALE GENOMIC DNA]</scope>
    <source>
        <strain evidence="3">CMW44962</strain>
    </source>
</reference>
<evidence type="ECO:0000313" key="4">
    <source>
        <dbReference type="Proteomes" id="UP001138500"/>
    </source>
</evidence>
<dbReference type="AlphaFoldDB" id="A0A9W7SZE3"/>
<proteinExistence type="predicted"/>
<keyword evidence="4" id="KW-1185">Reference proteome</keyword>
<accession>A0A9W7SZE3</accession>
<protein>
    <submittedName>
        <fullName evidence="3">Transferase family III protein</fullName>
    </submittedName>
</protein>
<evidence type="ECO:0000313" key="3">
    <source>
        <dbReference type="EMBL" id="KAH9843311.1"/>
    </source>
</evidence>
<feature type="transmembrane region" description="Helical" evidence="2">
    <location>
        <begin position="389"/>
        <end position="410"/>
    </location>
</feature>
<organism evidence="3 4">
    <name type="scientific">Teratosphaeria destructans</name>
    <dbReference type="NCBI Taxonomy" id="418781"/>
    <lineage>
        <taxon>Eukaryota</taxon>
        <taxon>Fungi</taxon>
        <taxon>Dikarya</taxon>
        <taxon>Ascomycota</taxon>
        <taxon>Pezizomycotina</taxon>
        <taxon>Dothideomycetes</taxon>
        <taxon>Dothideomycetidae</taxon>
        <taxon>Mycosphaerellales</taxon>
        <taxon>Teratosphaeriaceae</taxon>
        <taxon>Teratosphaeria</taxon>
    </lineage>
</organism>
<feature type="transmembrane region" description="Helical" evidence="2">
    <location>
        <begin position="103"/>
        <end position="123"/>
    </location>
</feature>
<feature type="transmembrane region" description="Helical" evidence="2">
    <location>
        <begin position="249"/>
        <end position="271"/>
    </location>
</feature>
<keyword evidence="2" id="KW-0812">Transmembrane</keyword>
<dbReference type="EMBL" id="RIBY02000391">
    <property type="protein sequence ID" value="KAH9843311.1"/>
    <property type="molecule type" value="Genomic_DNA"/>
</dbReference>
<evidence type="ECO:0000256" key="2">
    <source>
        <dbReference type="SAM" id="Phobius"/>
    </source>
</evidence>
<feature type="region of interest" description="Disordered" evidence="1">
    <location>
        <begin position="278"/>
        <end position="337"/>
    </location>
</feature>
<evidence type="ECO:0000256" key="1">
    <source>
        <dbReference type="SAM" id="MobiDB-lite"/>
    </source>
</evidence>